<dbReference type="InterPro" id="IPR023214">
    <property type="entry name" value="HAD_sf"/>
</dbReference>
<dbReference type="AlphaFoldDB" id="A0A0H5C362"/>
<reference evidence="2 4" key="3">
    <citation type="journal article" date="2016" name="Proc. Natl. Acad. Sci. U.S.A.">
        <title>Comparative genomics of biotechnologically important yeasts.</title>
        <authorList>
            <person name="Riley R."/>
            <person name="Haridas S."/>
            <person name="Wolfe K.H."/>
            <person name="Lopes M.R."/>
            <person name="Hittinger C.T."/>
            <person name="Goeker M."/>
            <person name="Salamov A.A."/>
            <person name="Wisecaver J.H."/>
            <person name="Long T.M."/>
            <person name="Calvey C.H."/>
            <person name="Aerts A.L."/>
            <person name="Barry K.W."/>
            <person name="Choi C."/>
            <person name="Clum A."/>
            <person name="Coughlan A.Y."/>
            <person name="Deshpande S."/>
            <person name="Douglass A.P."/>
            <person name="Hanson S.J."/>
            <person name="Klenk H.-P."/>
            <person name="LaButti K.M."/>
            <person name="Lapidus A."/>
            <person name="Lindquist E.A."/>
            <person name="Lipzen A.M."/>
            <person name="Meier-Kolthoff J.P."/>
            <person name="Ohm R.A."/>
            <person name="Otillar R.P."/>
            <person name="Pangilinan J.L."/>
            <person name="Peng Y."/>
            <person name="Rokas A."/>
            <person name="Rosa C.A."/>
            <person name="Scheuner C."/>
            <person name="Sibirny A.A."/>
            <person name="Slot J.C."/>
            <person name="Stielow J.B."/>
            <person name="Sun H."/>
            <person name="Kurtzman C.P."/>
            <person name="Blackwell M."/>
            <person name="Grigoriev I.V."/>
            <person name="Jeffries T.W."/>
        </authorList>
    </citation>
    <scope>NUCLEOTIDE SEQUENCE [LARGE SCALE GENOMIC DNA]</scope>
    <source>
        <strain evidence="4">ATCC 18201 / CBS 1600 / BCRC 20928 / JCM 3617 / NBRC 0987 / NRRL Y-1542</strain>
        <strain evidence="2">NRRL Y-1542</strain>
    </source>
</reference>
<dbReference type="SFLD" id="SFLDS00003">
    <property type="entry name" value="Haloacid_Dehalogenase"/>
    <property type="match status" value="1"/>
</dbReference>
<dbReference type="FunFam" id="1.10.150.450:FF:000001">
    <property type="entry name" value="SDT1p Pyrimidine nucleotidase"/>
    <property type="match status" value="1"/>
</dbReference>
<dbReference type="PANTHER" id="PTHR47438">
    <property type="entry name" value="PHOSPHATE METABOLISM PROTEIN 8-RELATED"/>
    <property type="match status" value="1"/>
</dbReference>
<dbReference type="RefSeq" id="XP_020072151.1">
    <property type="nucleotide sequence ID" value="XM_020216179.1"/>
</dbReference>
<sequence length="278" mass="31962">MTCTKISGYSSSQEYNKHIDDNLRENEEHLKSLDYPGCKVVLPLGYGPVVPRENKKIFFFDIDNCLYKRSLAIHDMMQEYIHEYFKRTLDLNDEDAHVLMFKYYKEYGLAIQGLVKFHKIDALEYNRKVDDALPLQNVLSQDLKLRSMLESLRSSGSIDRMWLFTNAYKNHGERVISLLGIGDMFDGLWYCDYAQDDLICKPNANAFHSALELAGGTDFSNCYFVDDSADNIRTAVGLGFKKAIHFVERDEDLGKTPEGALLIRDILDLPEVVPELFQ</sequence>
<evidence type="ECO:0000313" key="3">
    <source>
        <dbReference type="Proteomes" id="UP000038830"/>
    </source>
</evidence>
<dbReference type="OMA" id="YPHHVNL"/>
<evidence type="ECO:0000313" key="4">
    <source>
        <dbReference type="Proteomes" id="UP000094389"/>
    </source>
</evidence>
<accession>A0A0H5C362</accession>
<reference evidence="3" key="2">
    <citation type="journal article" date="2015" name="J. Biotechnol.">
        <title>The structure of the Cyberlindnera jadinii genome and its relation to Candida utilis analyzed by the occurrence of single nucleotide polymorphisms.</title>
        <authorList>
            <person name="Rupp O."/>
            <person name="Brinkrolf K."/>
            <person name="Buerth C."/>
            <person name="Kunigo M."/>
            <person name="Schneider J."/>
            <person name="Jaenicke S."/>
            <person name="Goesmann A."/>
            <person name="Puehler A."/>
            <person name="Jaeger K.-E."/>
            <person name="Ernst J.F."/>
        </authorList>
    </citation>
    <scope>NUCLEOTIDE SEQUENCE [LARGE SCALE GENOMIC DNA]</scope>
    <source>
        <strain evidence="3">ATCC 18201 / CBS 1600 / BCRC 20928 / JCM 3617 / NBRC 0987 / NRRL Y-1542</strain>
    </source>
</reference>
<name>A0A0H5C362_CYBJN</name>
<dbReference type="PANTHER" id="PTHR47438:SF1">
    <property type="entry name" value="PHOSPHATE METABOLISM PROTEIN 8-RELATED"/>
    <property type="match status" value="1"/>
</dbReference>
<proteinExistence type="predicted"/>
<dbReference type="EMBL" id="CDQK01000003">
    <property type="protein sequence ID" value="CEP22298.1"/>
    <property type="molecule type" value="Genomic_DNA"/>
</dbReference>
<dbReference type="InterPro" id="IPR010237">
    <property type="entry name" value="Pyr-5-nucltdase"/>
</dbReference>
<dbReference type="Gene3D" id="1.10.150.450">
    <property type="match status" value="1"/>
</dbReference>
<dbReference type="SFLD" id="SFLDG01129">
    <property type="entry name" value="C1.5:_HAD__Beta-PGM__Phosphata"/>
    <property type="match status" value="1"/>
</dbReference>
<dbReference type="Proteomes" id="UP000038830">
    <property type="component" value="Unassembled WGS sequence"/>
</dbReference>
<dbReference type="STRING" id="983966.A0A0H5C362"/>
<accession>A0A1E4S6U2</accession>
<dbReference type="Pfam" id="PF00702">
    <property type="entry name" value="Hydrolase"/>
    <property type="match status" value="1"/>
</dbReference>
<protein>
    <submittedName>
        <fullName evidence="2">Pyrimidine 5-nucleotidase</fullName>
    </submittedName>
    <submittedName>
        <fullName evidence="1">SDT1 protein</fullName>
    </submittedName>
</protein>
<dbReference type="GO" id="GO:0006206">
    <property type="term" value="P:pyrimidine nucleobase metabolic process"/>
    <property type="evidence" value="ECO:0007669"/>
    <property type="project" value="TreeGrafter"/>
</dbReference>
<dbReference type="InterPro" id="IPR052791">
    <property type="entry name" value="SSM1_domain"/>
</dbReference>
<dbReference type="OrthoDB" id="1065058at2759"/>
<organism evidence="1 3">
    <name type="scientific">Cyberlindnera jadinii (strain ATCC 18201 / CBS 1600 / BCRC 20928 / JCM 3617 / NBRC 0987 / NRRL Y-1542)</name>
    <name type="common">Torula yeast</name>
    <name type="synonym">Candida utilis</name>
    <dbReference type="NCBI Taxonomy" id="983966"/>
    <lineage>
        <taxon>Eukaryota</taxon>
        <taxon>Fungi</taxon>
        <taxon>Dikarya</taxon>
        <taxon>Ascomycota</taxon>
        <taxon>Saccharomycotina</taxon>
        <taxon>Saccharomycetes</taxon>
        <taxon>Phaffomycetales</taxon>
        <taxon>Phaffomycetaceae</taxon>
        <taxon>Cyberlindnera</taxon>
    </lineage>
</organism>
<dbReference type="Gene3D" id="3.40.50.1000">
    <property type="entry name" value="HAD superfamily/HAD-like"/>
    <property type="match status" value="1"/>
</dbReference>
<evidence type="ECO:0000313" key="1">
    <source>
        <dbReference type="EMBL" id="CEP22298.1"/>
    </source>
</evidence>
<gene>
    <name evidence="1" type="primary">SDT1</name>
    <name evidence="1" type="ORF">BN1211_2614</name>
    <name evidence="2" type="ORF">CYBJADRAFT_171051</name>
</gene>
<dbReference type="EMBL" id="KV453926">
    <property type="protein sequence ID" value="ODV75112.1"/>
    <property type="molecule type" value="Genomic_DNA"/>
</dbReference>
<dbReference type="GO" id="GO:0009166">
    <property type="term" value="P:nucleotide catabolic process"/>
    <property type="evidence" value="ECO:0007669"/>
    <property type="project" value="TreeGrafter"/>
</dbReference>
<dbReference type="Proteomes" id="UP000094389">
    <property type="component" value="Unassembled WGS sequence"/>
</dbReference>
<dbReference type="NCBIfam" id="TIGR01993">
    <property type="entry name" value="Pyr-5-nucltdase"/>
    <property type="match status" value="1"/>
</dbReference>
<dbReference type="GeneID" id="30990575"/>
<evidence type="ECO:0000313" key="2">
    <source>
        <dbReference type="EMBL" id="ODV75112.1"/>
    </source>
</evidence>
<dbReference type="SFLD" id="SFLDG01132">
    <property type="entry name" value="C1.5.3:_5'-Nucleotidase_Like"/>
    <property type="match status" value="1"/>
</dbReference>
<reference evidence="1" key="1">
    <citation type="submission" date="2014-12" db="EMBL/GenBank/DDBJ databases">
        <authorList>
            <person name="Jaenicke S."/>
        </authorList>
    </citation>
    <scope>NUCLEOTIDE SEQUENCE [LARGE SCALE GENOMIC DNA]</scope>
    <source>
        <strain evidence="1">CBS1600</strain>
    </source>
</reference>
<dbReference type="SUPFAM" id="SSF56784">
    <property type="entry name" value="HAD-like"/>
    <property type="match status" value="1"/>
</dbReference>
<dbReference type="NCBIfam" id="TIGR01509">
    <property type="entry name" value="HAD-SF-IA-v3"/>
    <property type="match status" value="1"/>
</dbReference>
<dbReference type="InterPro" id="IPR006439">
    <property type="entry name" value="HAD-SF_hydro_IA"/>
</dbReference>
<keyword evidence="4" id="KW-1185">Reference proteome</keyword>
<dbReference type="GO" id="GO:0008252">
    <property type="term" value="F:nucleotidase activity"/>
    <property type="evidence" value="ECO:0007669"/>
    <property type="project" value="TreeGrafter"/>
</dbReference>
<dbReference type="InterPro" id="IPR036412">
    <property type="entry name" value="HAD-like_sf"/>
</dbReference>